<keyword evidence="3" id="KW-1185">Reference proteome</keyword>
<gene>
    <name evidence="2" type="ORF">VNO80_29410</name>
</gene>
<proteinExistence type="predicted"/>
<dbReference type="Gene3D" id="1.10.405.10">
    <property type="entry name" value="Guanine Nucleotide Dissociation Inhibitor, domain 1"/>
    <property type="match status" value="1"/>
</dbReference>
<comment type="caution">
    <text evidence="2">The sequence shown here is derived from an EMBL/GenBank/DDBJ whole genome shotgun (WGS) entry which is preliminary data.</text>
</comment>
<dbReference type="AlphaFoldDB" id="A0AAN9LAT7"/>
<name>A0AAN9LAT7_PHACN</name>
<dbReference type="Proteomes" id="UP001374584">
    <property type="component" value="Unassembled WGS sequence"/>
</dbReference>
<feature type="region of interest" description="Disordered" evidence="1">
    <location>
        <begin position="74"/>
        <end position="114"/>
    </location>
</feature>
<sequence>MRGLANVPDSHQVIFRDKKLSLKEKNQLMRLFKLVQQHLDEYCSDHFPVNLLCESFDPARREALLKFVKHDNGSLREKGDEEETDNGKWVKSRESKGWEGGRKESTNCEGMAEV</sequence>
<organism evidence="2 3">
    <name type="scientific">Phaseolus coccineus</name>
    <name type="common">Scarlet runner bean</name>
    <name type="synonym">Phaseolus multiflorus</name>
    <dbReference type="NCBI Taxonomy" id="3886"/>
    <lineage>
        <taxon>Eukaryota</taxon>
        <taxon>Viridiplantae</taxon>
        <taxon>Streptophyta</taxon>
        <taxon>Embryophyta</taxon>
        <taxon>Tracheophyta</taxon>
        <taxon>Spermatophyta</taxon>
        <taxon>Magnoliopsida</taxon>
        <taxon>eudicotyledons</taxon>
        <taxon>Gunneridae</taxon>
        <taxon>Pentapetalae</taxon>
        <taxon>rosids</taxon>
        <taxon>fabids</taxon>
        <taxon>Fabales</taxon>
        <taxon>Fabaceae</taxon>
        <taxon>Papilionoideae</taxon>
        <taxon>50 kb inversion clade</taxon>
        <taxon>NPAAA clade</taxon>
        <taxon>indigoferoid/millettioid clade</taxon>
        <taxon>Phaseoleae</taxon>
        <taxon>Phaseolus</taxon>
    </lineage>
</organism>
<evidence type="ECO:0000256" key="1">
    <source>
        <dbReference type="SAM" id="MobiDB-lite"/>
    </source>
</evidence>
<reference evidence="2 3" key="1">
    <citation type="submission" date="2024-01" db="EMBL/GenBank/DDBJ databases">
        <title>The genomes of 5 underutilized Papilionoideae crops provide insights into root nodulation and disease resistanc.</title>
        <authorList>
            <person name="Jiang F."/>
        </authorList>
    </citation>
    <scope>NUCLEOTIDE SEQUENCE [LARGE SCALE GENOMIC DNA]</scope>
    <source>
        <strain evidence="2">JINMINGXINNONG_FW02</strain>
        <tissue evidence="2">Leaves</tissue>
    </source>
</reference>
<accession>A0AAN9LAT7</accession>
<feature type="compositionally biased region" description="Basic and acidic residues" evidence="1">
    <location>
        <begin position="74"/>
        <end position="106"/>
    </location>
</feature>
<dbReference type="EMBL" id="JAYMYR010000011">
    <property type="protein sequence ID" value="KAK7332655.1"/>
    <property type="molecule type" value="Genomic_DNA"/>
</dbReference>
<evidence type="ECO:0000313" key="3">
    <source>
        <dbReference type="Proteomes" id="UP001374584"/>
    </source>
</evidence>
<evidence type="ECO:0000313" key="2">
    <source>
        <dbReference type="EMBL" id="KAK7332655.1"/>
    </source>
</evidence>
<protein>
    <submittedName>
        <fullName evidence="2">Uncharacterized protein</fullName>
    </submittedName>
</protein>